<dbReference type="CDD" id="cd13624">
    <property type="entry name" value="PBP2_Arg_Lys_His"/>
    <property type="match status" value="1"/>
</dbReference>
<keyword evidence="9" id="KW-1185">Reference proteome</keyword>
<evidence type="ECO:0000256" key="5">
    <source>
        <dbReference type="SAM" id="SignalP"/>
    </source>
</evidence>
<dbReference type="SUPFAM" id="SSF53850">
    <property type="entry name" value="Periplasmic binding protein-like II"/>
    <property type="match status" value="1"/>
</dbReference>
<comment type="similarity">
    <text evidence="2 4">Belongs to the bacterial solute-binding protein 3 family.</text>
</comment>
<proteinExistence type="inferred from homology"/>
<comment type="subcellular location">
    <subcellularLocation>
        <location evidence="1">Cell envelope</location>
    </subcellularLocation>
</comment>
<evidence type="ECO:0000256" key="3">
    <source>
        <dbReference type="ARBA" id="ARBA00022729"/>
    </source>
</evidence>
<keyword evidence="3 5" id="KW-0732">Signal</keyword>
<gene>
    <name evidence="8" type="ORF">OS242_20745</name>
</gene>
<feature type="chain" id="PRO_5045801121" evidence="5">
    <location>
        <begin position="24"/>
        <end position="267"/>
    </location>
</feature>
<feature type="domain" description="Solute-binding protein family 3/N-terminal" evidence="6">
    <location>
        <begin position="45"/>
        <end position="267"/>
    </location>
</feature>
<dbReference type="SMART" id="SM00062">
    <property type="entry name" value="PBPb"/>
    <property type="match status" value="1"/>
</dbReference>
<reference evidence="8 9" key="1">
    <citation type="submission" date="2022-11" db="EMBL/GenBank/DDBJ databases">
        <title>Study of microbial diversity in lake waters.</title>
        <authorList>
            <person name="Zhang J."/>
        </authorList>
    </citation>
    <scope>NUCLEOTIDE SEQUENCE [LARGE SCALE GENOMIC DNA]</scope>
    <source>
        <strain evidence="8 9">DT12</strain>
    </source>
</reference>
<dbReference type="Pfam" id="PF00497">
    <property type="entry name" value="SBP_bac_3"/>
    <property type="match status" value="1"/>
</dbReference>
<dbReference type="InterPro" id="IPR018313">
    <property type="entry name" value="SBP_3_CS"/>
</dbReference>
<feature type="signal peptide" evidence="5">
    <location>
        <begin position="1"/>
        <end position="23"/>
    </location>
</feature>
<dbReference type="InterPro" id="IPR001638">
    <property type="entry name" value="Solute-binding_3/MltF_N"/>
</dbReference>
<dbReference type="EMBL" id="JAPMLT010000018">
    <property type="protein sequence ID" value="MCX7572340.1"/>
    <property type="molecule type" value="Genomic_DNA"/>
</dbReference>
<comment type="caution">
    <text evidence="8">The sequence shown here is derived from an EMBL/GenBank/DDBJ whole genome shotgun (WGS) entry which is preliminary data.</text>
</comment>
<evidence type="ECO:0000313" key="9">
    <source>
        <dbReference type="Proteomes" id="UP001208017"/>
    </source>
</evidence>
<evidence type="ECO:0000259" key="6">
    <source>
        <dbReference type="SMART" id="SM00062"/>
    </source>
</evidence>
<organism evidence="8 9">
    <name type="scientific">Tumebacillus lacus</name>
    <dbReference type="NCBI Taxonomy" id="2995335"/>
    <lineage>
        <taxon>Bacteria</taxon>
        <taxon>Bacillati</taxon>
        <taxon>Bacillota</taxon>
        <taxon>Bacilli</taxon>
        <taxon>Bacillales</taxon>
        <taxon>Alicyclobacillaceae</taxon>
        <taxon>Tumebacillus</taxon>
    </lineage>
</organism>
<dbReference type="Gene3D" id="3.40.190.10">
    <property type="entry name" value="Periplasmic binding protein-like II"/>
    <property type="match status" value="2"/>
</dbReference>
<evidence type="ECO:0000256" key="2">
    <source>
        <dbReference type="ARBA" id="ARBA00010333"/>
    </source>
</evidence>
<dbReference type="PANTHER" id="PTHR35936:SF17">
    <property type="entry name" value="ARGININE-BINDING EXTRACELLULAR PROTEIN ARTP"/>
    <property type="match status" value="1"/>
</dbReference>
<dbReference type="Proteomes" id="UP001208017">
    <property type="component" value="Unassembled WGS sequence"/>
</dbReference>
<evidence type="ECO:0000256" key="4">
    <source>
        <dbReference type="RuleBase" id="RU003744"/>
    </source>
</evidence>
<dbReference type="InterPro" id="IPR001320">
    <property type="entry name" value="Iontro_rcpt_C"/>
</dbReference>
<dbReference type="PROSITE" id="PS01039">
    <property type="entry name" value="SBP_BACTERIAL_3"/>
    <property type="match status" value="1"/>
</dbReference>
<sequence>MKKNWKTAVAGSLIVGLSLVAVGCGSSETTAPKDNAGGSTGTVKEYKVGTDATYAPFESKDGDTIKGFDIDVLNAIGAEVGAKFTYQHISWDGIFLSLNQGDVDLVASAVTITDERKKTFDFSDPYFDATQMIIFKKGADIKSLNDLKGKVVAVQSATTGEEVVSNLLGTDSKDIKRFEAMPLALLELKNGNAEAAVGDNGVVLEYVKNNGADGLETVVDTSFEKENYGFVVKKNNSEVQKLLNDGIKKIKENGKLDEINKKYGFKK</sequence>
<protein>
    <submittedName>
        <fullName evidence="8">Basic amino acid ABC transporter substrate-binding protein</fullName>
    </submittedName>
</protein>
<evidence type="ECO:0000256" key="1">
    <source>
        <dbReference type="ARBA" id="ARBA00004196"/>
    </source>
</evidence>
<dbReference type="PROSITE" id="PS51257">
    <property type="entry name" value="PROKAR_LIPOPROTEIN"/>
    <property type="match status" value="1"/>
</dbReference>
<dbReference type="RefSeq" id="WP_267153587.1">
    <property type="nucleotide sequence ID" value="NZ_JAPMLT010000018.1"/>
</dbReference>
<feature type="domain" description="Ionotropic glutamate receptor C-terminal" evidence="7">
    <location>
        <begin position="45"/>
        <end position="264"/>
    </location>
</feature>
<dbReference type="SMART" id="SM00079">
    <property type="entry name" value="PBPe"/>
    <property type="match status" value="1"/>
</dbReference>
<accession>A0ABT3X617</accession>
<name>A0ABT3X617_9BACL</name>
<evidence type="ECO:0000259" key="7">
    <source>
        <dbReference type="SMART" id="SM00079"/>
    </source>
</evidence>
<evidence type="ECO:0000313" key="8">
    <source>
        <dbReference type="EMBL" id="MCX7572340.1"/>
    </source>
</evidence>
<dbReference type="PANTHER" id="PTHR35936">
    <property type="entry name" value="MEMBRANE-BOUND LYTIC MUREIN TRANSGLYCOSYLASE F"/>
    <property type="match status" value="1"/>
</dbReference>